<dbReference type="Proteomes" id="UP000019700">
    <property type="component" value="Genome"/>
</dbReference>
<dbReference type="EMBL" id="KJ173786">
    <property type="protein sequence ID" value="AHL18482.1"/>
    <property type="molecule type" value="Genomic_DNA"/>
</dbReference>
<evidence type="ECO:0000313" key="1">
    <source>
        <dbReference type="EMBL" id="AHL18482.1"/>
    </source>
</evidence>
<dbReference type="KEGG" id="vg:18938323"/>
<dbReference type="GeneID" id="18938323"/>
<sequence length="288" mass="30468">MDLFDNIEKMWFGTERKMTWIDTPNTGAAAGSIGSNASTVLLGGGGSVRQSVDSHKGYQFSWGESADQRLVSLMESYRNGSYGRGLLYFSDPMYYRTNVLPKRHADPSMAVNWEAEPLVRDVSPTAVPQVSTENDYPVDAASYPLPAGFSSQAESGELFIPIPPGFTLALGAVFSGAGAVYVRTPAGITDLTPLGLADTNVANHLVTGQPWARIGLRNQGATGSLIVGGMTARLAKTVTSDLLAGPWYAGEGHSGCRFDGDPTVVNYSGVAGGRIGLALNLKEVGAWE</sequence>
<proteinExistence type="predicted"/>
<protein>
    <recommendedName>
        <fullName evidence="3">Minor tail protein</fullName>
    </recommendedName>
</protein>
<reference evidence="1 2" key="1">
    <citation type="journal article" date="2014" name="Arch. Virol.">
        <title>Complete genome sequence of a novel phage, vB_MoxS-ISF9, infecting methylotrophic Microbacterium: first report of a virulent Microbacterium phage.</title>
        <authorList>
            <person name="Zamani I."/>
            <person name="Bouzari M."/>
            <person name="Emtiazi G."/>
            <person name="Ghasemi S.M."/>
            <person name="Chang H.I."/>
        </authorList>
    </citation>
    <scope>NUCLEOTIDE SEQUENCE [LARGE SCALE GENOMIC DNA]</scope>
</reference>
<name>W8P069_9CAUD</name>
<evidence type="ECO:0000313" key="2">
    <source>
        <dbReference type="Proteomes" id="UP000019700"/>
    </source>
</evidence>
<evidence type="ECO:0008006" key="3">
    <source>
        <dbReference type="Google" id="ProtNLM"/>
    </source>
</evidence>
<gene>
    <name evidence="1" type="ORF">ISF9_012</name>
</gene>
<organism evidence="1 2">
    <name type="scientific">Microbacterium phage vB_MoxS-ISF9</name>
    <dbReference type="NCBI Taxonomy" id="1458670"/>
    <lineage>
        <taxon>Viruses</taxon>
        <taxon>Duplodnaviria</taxon>
        <taxon>Heunggongvirae</taxon>
        <taxon>Uroviricota</taxon>
        <taxon>Caudoviricetes</taxon>
        <taxon>Farahnazvirus</taxon>
        <taxon>Farahnazvirus ISF9</taxon>
    </lineage>
</organism>
<keyword evidence="2" id="KW-1185">Reference proteome</keyword>
<dbReference type="RefSeq" id="YP_009021457.1">
    <property type="nucleotide sequence ID" value="NC_023859.1"/>
</dbReference>
<accession>W8P069</accession>